<feature type="region of interest" description="Disordered" evidence="4">
    <location>
        <begin position="316"/>
        <end position="335"/>
    </location>
</feature>
<dbReference type="PANTHER" id="PTHR10272">
    <property type="entry name" value="PLATELET-ACTIVATING FACTOR ACETYLHYDROLASE"/>
    <property type="match status" value="1"/>
</dbReference>
<accession>A0A0B5F871</accession>
<gene>
    <name evidence="5" type="ORF">SLNWT_6296</name>
</gene>
<protein>
    <recommendedName>
        <fullName evidence="7">Chlorophyllase</fullName>
    </recommendedName>
</protein>
<reference evidence="5 6" key="1">
    <citation type="submission" date="2015-01" db="EMBL/GenBank/DDBJ databases">
        <title>Enhanced salinomycin production by adjusting the supply of polyketide extender units in Streptomyce albus DSM 41398.</title>
        <authorList>
            <person name="Lu C."/>
        </authorList>
    </citation>
    <scope>NUCLEOTIDE SEQUENCE [LARGE SCALE GENOMIC DNA]</scope>
    <source>
        <strain evidence="6">ATCC 21838 / DSM 41398 / FERM P-419 / JCM 4703 / NBRC 107858</strain>
    </source>
</reference>
<organism evidence="5 6">
    <name type="scientific">Streptomyces albus (strain ATCC 21838 / DSM 41398 / FERM P-419 / JCM 4703 / NBRC 107858)</name>
    <dbReference type="NCBI Taxonomy" id="1081613"/>
    <lineage>
        <taxon>Bacteria</taxon>
        <taxon>Bacillati</taxon>
        <taxon>Actinomycetota</taxon>
        <taxon>Actinomycetes</taxon>
        <taxon>Kitasatosporales</taxon>
        <taxon>Streptomycetaceae</taxon>
        <taxon>Streptomyces</taxon>
    </lineage>
</organism>
<dbReference type="EMBL" id="CP010519">
    <property type="protein sequence ID" value="AJE86672.1"/>
    <property type="molecule type" value="Genomic_DNA"/>
</dbReference>
<keyword evidence="6" id="KW-1185">Reference proteome</keyword>
<dbReference type="InterPro" id="IPR029058">
    <property type="entry name" value="AB_hydrolase_fold"/>
</dbReference>
<evidence type="ECO:0000256" key="2">
    <source>
        <dbReference type="ARBA" id="ARBA00022963"/>
    </source>
</evidence>
<dbReference type="Gene3D" id="3.40.50.1820">
    <property type="entry name" value="alpha/beta hydrolase"/>
    <property type="match status" value="1"/>
</dbReference>
<proteinExistence type="predicted"/>
<evidence type="ECO:0000256" key="1">
    <source>
        <dbReference type="ARBA" id="ARBA00022801"/>
    </source>
</evidence>
<dbReference type="Proteomes" id="UP000031523">
    <property type="component" value="Chromosome"/>
</dbReference>
<dbReference type="SUPFAM" id="SSF53474">
    <property type="entry name" value="alpha/beta-Hydrolases"/>
    <property type="match status" value="1"/>
</dbReference>
<evidence type="ECO:0000256" key="3">
    <source>
        <dbReference type="ARBA" id="ARBA00023098"/>
    </source>
</evidence>
<dbReference type="PANTHER" id="PTHR10272:SF0">
    <property type="entry name" value="PLATELET-ACTIVATING FACTOR ACETYLHYDROLASE"/>
    <property type="match status" value="1"/>
</dbReference>
<evidence type="ECO:0000313" key="5">
    <source>
        <dbReference type="EMBL" id="AJE86672.1"/>
    </source>
</evidence>
<dbReference type="KEGG" id="sals:SLNWT_6296"/>
<keyword evidence="2" id="KW-0442">Lipid degradation</keyword>
<keyword evidence="1" id="KW-0378">Hydrolase</keyword>
<name>A0A0B5F871_STRA4</name>
<evidence type="ECO:0008006" key="7">
    <source>
        <dbReference type="Google" id="ProtNLM"/>
    </source>
</evidence>
<evidence type="ECO:0000256" key="4">
    <source>
        <dbReference type="SAM" id="MobiDB-lite"/>
    </source>
</evidence>
<sequence>MTEWTSTADTYLHPRVPPVLSVSPVALSAPGRPMDLEVRVSAPMSGTDLPIVLFSHGHGNAYGLASLDGYLPLAKVWAARGFVVIQPHHLSAPRLSRQVAGHPDAPLFWRSRAEDMSLVLDRLDEIERAVPQLAGRLDRGKVAVAGHSLGGFTAELLLGATVTDPDTGEAVTCLEPRITQGVLLAAIGRGGDAFDGFMSARVPLFRTLDLTTMTTSALVVAGDKDDSPHWTTTGPDWHADPYRLAPGPKTLLTVFGGEHLLGGIAGHDGAETTDESPDRVAAVAELTAAYLRTAFDPGDDAWRKAQHALTTGSDAFGRIESKGDRADAVSEADAP</sequence>
<dbReference type="GO" id="GO:0003847">
    <property type="term" value="F:1-alkyl-2-acetylglycerophosphocholine esterase activity"/>
    <property type="evidence" value="ECO:0007669"/>
    <property type="project" value="TreeGrafter"/>
</dbReference>
<dbReference type="AlphaFoldDB" id="A0A0B5F871"/>
<feature type="compositionally biased region" description="Basic and acidic residues" evidence="4">
    <location>
        <begin position="317"/>
        <end position="328"/>
    </location>
</feature>
<dbReference type="GO" id="GO:0016042">
    <property type="term" value="P:lipid catabolic process"/>
    <property type="evidence" value="ECO:0007669"/>
    <property type="project" value="UniProtKB-KW"/>
</dbReference>
<evidence type="ECO:0000313" key="6">
    <source>
        <dbReference type="Proteomes" id="UP000031523"/>
    </source>
</evidence>
<keyword evidence="3" id="KW-0443">Lipid metabolism</keyword>